<dbReference type="Proteomes" id="UP001597115">
    <property type="component" value="Unassembled WGS sequence"/>
</dbReference>
<dbReference type="EMBL" id="JBHUDY010000001">
    <property type="protein sequence ID" value="MFD1611955.1"/>
    <property type="molecule type" value="Genomic_DNA"/>
</dbReference>
<keyword evidence="8 12" id="KW-0798">TonB box</keyword>
<gene>
    <name evidence="15" type="ORF">ACFSCW_09090</name>
</gene>
<dbReference type="SUPFAM" id="SSF56935">
    <property type="entry name" value="Porins"/>
    <property type="match status" value="1"/>
</dbReference>
<reference evidence="16" key="1">
    <citation type="journal article" date="2019" name="Int. J. Syst. Evol. Microbiol.">
        <title>The Global Catalogue of Microorganisms (GCM) 10K type strain sequencing project: providing services to taxonomists for standard genome sequencing and annotation.</title>
        <authorList>
            <consortium name="The Broad Institute Genomics Platform"/>
            <consortium name="The Broad Institute Genome Sequencing Center for Infectious Disease"/>
            <person name="Wu L."/>
            <person name="Ma J."/>
        </authorList>
    </citation>
    <scope>NUCLEOTIDE SEQUENCE [LARGE SCALE GENOMIC DNA]</scope>
    <source>
        <strain evidence="16">CGMCC 1.16275</strain>
    </source>
</reference>
<protein>
    <submittedName>
        <fullName evidence="15">TonB-dependent receptor</fullName>
    </submittedName>
</protein>
<keyword evidence="15" id="KW-0675">Receptor</keyword>
<evidence type="ECO:0000256" key="9">
    <source>
        <dbReference type="ARBA" id="ARBA00023136"/>
    </source>
</evidence>
<comment type="similarity">
    <text evidence="11 12">Belongs to the TonB-dependent receptor family.</text>
</comment>
<keyword evidence="9 11" id="KW-0472">Membrane</keyword>
<dbReference type="PANTHER" id="PTHR32552:SF81">
    <property type="entry name" value="TONB-DEPENDENT OUTER MEMBRANE RECEPTOR"/>
    <property type="match status" value="1"/>
</dbReference>
<evidence type="ECO:0000256" key="7">
    <source>
        <dbReference type="ARBA" id="ARBA00023065"/>
    </source>
</evidence>
<feature type="domain" description="TonB-dependent receptor plug" evidence="14">
    <location>
        <begin position="39"/>
        <end position="127"/>
    </location>
</feature>
<organism evidence="15 16">
    <name type="scientific">Sphingomonas tabacisoli</name>
    <dbReference type="NCBI Taxonomy" id="2249466"/>
    <lineage>
        <taxon>Bacteria</taxon>
        <taxon>Pseudomonadati</taxon>
        <taxon>Pseudomonadota</taxon>
        <taxon>Alphaproteobacteria</taxon>
        <taxon>Sphingomonadales</taxon>
        <taxon>Sphingomonadaceae</taxon>
        <taxon>Sphingomonas</taxon>
    </lineage>
</organism>
<evidence type="ECO:0000259" key="13">
    <source>
        <dbReference type="Pfam" id="PF00593"/>
    </source>
</evidence>
<evidence type="ECO:0000313" key="15">
    <source>
        <dbReference type="EMBL" id="MFD1611955.1"/>
    </source>
</evidence>
<evidence type="ECO:0000259" key="14">
    <source>
        <dbReference type="Pfam" id="PF07715"/>
    </source>
</evidence>
<dbReference type="Pfam" id="PF07715">
    <property type="entry name" value="Plug"/>
    <property type="match status" value="1"/>
</dbReference>
<evidence type="ECO:0000256" key="8">
    <source>
        <dbReference type="ARBA" id="ARBA00023077"/>
    </source>
</evidence>
<keyword evidence="7" id="KW-0406">Ion transport</keyword>
<keyword evidence="10 11" id="KW-0998">Cell outer membrane</keyword>
<evidence type="ECO:0000256" key="3">
    <source>
        <dbReference type="ARBA" id="ARBA00022452"/>
    </source>
</evidence>
<dbReference type="PROSITE" id="PS52016">
    <property type="entry name" value="TONB_DEPENDENT_REC_3"/>
    <property type="match status" value="1"/>
</dbReference>
<evidence type="ECO:0000256" key="2">
    <source>
        <dbReference type="ARBA" id="ARBA00022448"/>
    </source>
</evidence>
<keyword evidence="6" id="KW-0408">Iron</keyword>
<keyword evidence="3 11" id="KW-1134">Transmembrane beta strand</keyword>
<evidence type="ECO:0000256" key="5">
    <source>
        <dbReference type="ARBA" id="ARBA00022692"/>
    </source>
</evidence>
<comment type="caution">
    <text evidence="15">The sequence shown here is derived from an EMBL/GenBank/DDBJ whole genome shotgun (WGS) entry which is preliminary data.</text>
</comment>
<proteinExistence type="inferred from homology"/>
<keyword evidence="2 11" id="KW-0813">Transport</keyword>
<keyword evidence="16" id="KW-1185">Reference proteome</keyword>
<evidence type="ECO:0000256" key="12">
    <source>
        <dbReference type="RuleBase" id="RU003357"/>
    </source>
</evidence>
<evidence type="ECO:0000256" key="10">
    <source>
        <dbReference type="ARBA" id="ARBA00023237"/>
    </source>
</evidence>
<evidence type="ECO:0000256" key="11">
    <source>
        <dbReference type="PROSITE-ProRule" id="PRU01360"/>
    </source>
</evidence>
<feature type="domain" description="TonB-dependent receptor-like beta-barrel" evidence="13">
    <location>
        <begin position="186"/>
        <end position="624"/>
    </location>
</feature>
<name>A0ABW4I3U7_9SPHN</name>
<dbReference type="Pfam" id="PF00593">
    <property type="entry name" value="TonB_dep_Rec_b-barrel"/>
    <property type="match status" value="1"/>
</dbReference>
<evidence type="ECO:0000256" key="1">
    <source>
        <dbReference type="ARBA" id="ARBA00004571"/>
    </source>
</evidence>
<dbReference type="RefSeq" id="WP_380888526.1">
    <property type="nucleotide sequence ID" value="NZ_JBHUDY010000001.1"/>
</dbReference>
<sequence length="662" mass="70629">MPGGDIVVAASKESVLLSDYPGSAVRLSLNGLGGANGDADSSAALIGRTPSLSSTNLGPGRNKLFVRGIADSSFNGPTPATVAQYFGEVRLNYAAPDPNLNLYDMNSVEVLEGPQGTLYGSASIGGIIRLIPNGPKLGEFEGAAEGGIQRSARGDTGGDAAAMANLPIGSDVAVRAVGYGVINPGYIDDIQRNRTDVNRTVSYGARLAVRYDPGAAISLEAGGVFQNLESKDGQYAELGLPPYTRRSAISQPFDNDFRLGYVTVRAPLWGAQLTSSTGFVRQELETQFDATSRFGVPAIFIEDLGLSLLSHETRLAGGDPHRLHWLLGLSGLVSTTTVRRQLGPVSAPIPLTGVRNMEREAALFGEITVPLLSRVSLTLGARGNYDEAKGRVLGVRVPEKSEPKRRNWRFLPKAALGWKPAPGWLVFAHYQEGFRPGGLSITGPTSAQKFKSDSVWTLEAGVRAGDADTDNLSGSVTYSRTRWKRIQADLIDATGLPFTSNIGNGRVDGIEAATTWRPIRALAIDAALFLNWAQLDQLSAGGSAELERNFPNIAETGGRAAVRYDRKLGSDLGLSAQASVRYVGRSFLGVSDPLNLPQGRYALGAAEARIGNDARGVRISVDNLFDTRANRFSYGNPFTVDQGLQITPLRPRTIRIGFDAHF</sequence>
<dbReference type="Gene3D" id="2.40.170.20">
    <property type="entry name" value="TonB-dependent receptor, beta-barrel domain"/>
    <property type="match status" value="1"/>
</dbReference>
<dbReference type="PANTHER" id="PTHR32552">
    <property type="entry name" value="FERRICHROME IRON RECEPTOR-RELATED"/>
    <property type="match status" value="1"/>
</dbReference>
<dbReference type="InterPro" id="IPR012910">
    <property type="entry name" value="Plug_dom"/>
</dbReference>
<comment type="subcellular location">
    <subcellularLocation>
        <location evidence="1 11">Cell outer membrane</location>
        <topology evidence="1 11">Multi-pass membrane protein</topology>
    </subcellularLocation>
</comment>
<dbReference type="InterPro" id="IPR000531">
    <property type="entry name" value="Beta-barrel_TonB"/>
</dbReference>
<evidence type="ECO:0000256" key="4">
    <source>
        <dbReference type="ARBA" id="ARBA00022496"/>
    </source>
</evidence>
<accession>A0ABW4I3U7</accession>
<dbReference type="InterPro" id="IPR039426">
    <property type="entry name" value="TonB-dep_rcpt-like"/>
</dbReference>
<evidence type="ECO:0000256" key="6">
    <source>
        <dbReference type="ARBA" id="ARBA00023004"/>
    </source>
</evidence>
<dbReference type="InterPro" id="IPR036942">
    <property type="entry name" value="Beta-barrel_TonB_sf"/>
</dbReference>
<keyword evidence="5 11" id="KW-0812">Transmembrane</keyword>
<keyword evidence="4" id="KW-0410">Iron transport</keyword>
<evidence type="ECO:0000313" key="16">
    <source>
        <dbReference type="Proteomes" id="UP001597115"/>
    </source>
</evidence>